<protein>
    <recommendedName>
        <fullName evidence="3">CopG family transcriptional regulator</fullName>
    </recommendedName>
</protein>
<accession>A0ABZ2IUL8</accession>
<dbReference type="EMBL" id="CP146609">
    <property type="protein sequence ID" value="WWX22370.1"/>
    <property type="molecule type" value="Genomic_DNA"/>
</dbReference>
<keyword evidence="2" id="KW-1185">Reference proteome</keyword>
<reference evidence="1 2" key="1">
    <citation type="submission" date="2024-03" db="EMBL/GenBank/DDBJ databases">
        <title>Phenotype and Genome Characterization of a Sulfate-Reducing Bacterium Pseudodesulfovibrio sp. strain 5S69, isolated from Petroleum Reservoir in Tatarstan (Russia).</title>
        <authorList>
            <person name="Bidzhieva S.K."/>
            <person name="Kadnikov V."/>
            <person name="Tourova T.P."/>
            <person name="Samigullina S.R."/>
            <person name="Sokolova D.S."/>
            <person name="Poltaraus A.B."/>
            <person name="Avtukh A.N."/>
            <person name="Tereshina V.M."/>
            <person name="Mardanov A.V."/>
            <person name="Nazina T.N."/>
        </authorList>
    </citation>
    <scope>NUCLEOTIDE SEQUENCE [LARGE SCALE GENOMIC DNA]</scope>
    <source>
        <strain evidence="1 2">5S69</strain>
    </source>
</reference>
<evidence type="ECO:0000313" key="2">
    <source>
        <dbReference type="Proteomes" id="UP001385389"/>
    </source>
</evidence>
<dbReference type="Proteomes" id="UP001385389">
    <property type="component" value="Chromosome"/>
</dbReference>
<sequence length="87" mass="10001">MESTSKHITLPTQMYNRVSRVAEQTGAPFSRLVLAALNEMLPLWEKGLAGFYIDNPQTFEHQVRAYLHEAERKRSQRSLNELLGKAE</sequence>
<dbReference type="RefSeq" id="WP_338668062.1">
    <property type="nucleotide sequence ID" value="NZ_CP146609.1"/>
</dbReference>
<evidence type="ECO:0008006" key="3">
    <source>
        <dbReference type="Google" id="ProtNLM"/>
    </source>
</evidence>
<proteinExistence type="predicted"/>
<gene>
    <name evidence="1" type="ORF">V8V93_18255</name>
</gene>
<evidence type="ECO:0000313" key="1">
    <source>
        <dbReference type="EMBL" id="WWX22370.1"/>
    </source>
</evidence>
<name>A0ABZ2IUL8_9BACT</name>
<organism evidence="1 2">
    <name type="scientific">Pseudodesulfovibrio methanolicus</name>
    <dbReference type="NCBI Taxonomy" id="3126690"/>
    <lineage>
        <taxon>Bacteria</taxon>
        <taxon>Pseudomonadati</taxon>
        <taxon>Thermodesulfobacteriota</taxon>
        <taxon>Desulfovibrionia</taxon>
        <taxon>Desulfovibrionales</taxon>
        <taxon>Desulfovibrionaceae</taxon>
    </lineage>
</organism>